<dbReference type="Gene3D" id="1.20.120.1200">
    <property type="entry name" value="NADH-ubiquinone/plastoquinone oxidoreductase chain 6, subunit NuoJ"/>
    <property type="match status" value="1"/>
</dbReference>
<keyword evidence="9 15" id="KW-0249">Electron transport</keyword>
<evidence type="ECO:0000256" key="5">
    <source>
        <dbReference type="ARBA" id="ARBA00022448"/>
    </source>
</evidence>
<dbReference type="InterPro" id="IPR001457">
    <property type="entry name" value="NADH_UbQ/plastoQ_OxRdtase_su6"/>
</dbReference>
<evidence type="ECO:0000256" key="10">
    <source>
        <dbReference type="ARBA" id="ARBA00022989"/>
    </source>
</evidence>
<evidence type="ECO:0000313" key="17">
    <source>
        <dbReference type="EMBL" id="AKV16270.1"/>
    </source>
</evidence>
<dbReference type="CTD" id="4541"/>
<comment type="similarity">
    <text evidence="2 15">Belongs to the complex I subunit 6 family.</text>
</comment>
<dbReference type="RefSeq" id="YP_009240909.1">
    <property type="nucleotide sequence ID" value="NC_029754.1"/>
</dbReference>
<dbReference type="Pfam" id="PF00499">
    <property type="entry name" value="Oxidored_q3"/>
    <property type="match status" value="1"/>
</dbReference>
<feature type="signal peptide" evidence="16">
    <location>
        <begin position="1"/>
        <end position="16"/>
    </location>
</feature>
<dbReference type="PANTHER" id="PTHR11435:SF1">
    <property type="entry name" value="NADH-UBIQUINONE OXIDOREDUCTASE CHAIN 6"/>
    <property type="match status" value="1"/>
</dbReference>
<evidence type="ECO:0000256" key="2">
    <source>
        <dbReference type="ARBA" id="ARBA00005698"/>
    </source>
</evidence>
<keyword evidence="8 15" id="KW-1278">Translocase</keyword>
<keyword evidence="15" id="KW-0830">Ubiquinone</keyword>
<comment type="function">
    <text evidence="15">Core subunit of the mitochondrial membrane respiratory chain NADH dehydrogenase (Complex I) which catalyzes electron transfer from NADH through the respiratory chain, using ubiquinone as an electron acceptor. Essential for the catalytic activity and assembly of complex I.</text>
</comment>
<gene>
    <name evidence="17" type="primary">ND6</name>
</gene>
<evidence type="ECO:0000256" key="6">
    <source>
        <dbReference type="ARBA" id="ARBA00022660"/>
    </source>
</evidence>
<reference evidence="17" key="1">
    <citation type="submission" date="2015-04" db="EMBL/GenBank/DDBJ databases">
        <title>The complete mitochondrial genome of Fejervarya multistriata.</title>
        <authorList>
            <person name="Huang Z."/>
            <person name="Tu F."/>
        </authorList>
    </citation>
    <scope>NUCLEOTIDE SEQUENCE</scope>
</reference>
<geneLocation type="mitochondrion" evidence="17"/>
<dbReference type="InterPro" id="IPR042106">
    <property type="entry name" value="Nuo/plastoQ_OxRdtase_6_NuoJ"/>
</dbReference>
<feature type="chain" id="PRO_5033729945" description="NADH-ubiquinone oxidoreductase chain 6" evidence="16">
    <location>
        <begin position="17"/>
        <end position="162"/>
    </location>
</feature>
<evidence type="ECO:0000256" key="13">
    <source>
        <dbReference type="ARBA" id="ARBA00023136"/>
    </source>
</evidence>
<keyword evidence="6 15" id="KW-0679">Respiratory chain</keyword>
<evidence type="ECO:0000256" key="3">
    <source>
        <dbReference type="ARBA" id="ARBA00012944"/>
    </source>
</evidence>
<reference evidence="19" key="3">
    <citation type="journal article" date="2020" name="Ann. Zool. Fenn.">
        <title>Mitogenome, Gene Rearrangement and Phylogeny of Dicroglossidae Revisited.</title>
        <authorList>
            <person name="Jiang L.-C."/>
            <person name="Lv G.-H."/>
            <person name="Jia X.-D."/>
            <person name="Ruan Q.-P."/>
            <person name="Chen W."/>
        </authorList>
    </citation>
    <scope>NUCLEOTIDE SEQUENCE</scope>
</reference>
<evidence type="ECO:0000313" key="19">
    <source>
        <dbReference type="EMBL" id="QTV20857.1"/>
    </source>
</evidence>
<dbReference type="EMBL" id="MN248537">
    <property type="protein sequence ID" value="QTV20857.1"/>
    <property type="molecule type" value="Genomic_DNA"/>
</dbReference>
<keyword evidence="10 15" id="KW-1133">Transmembrane helix</keyword>
<dbReference type="GO" id="GO:0031966">
    <property type="term" value="C:mitochondrial membrane"/>
    <property type="evidence" value="ECO:0007669"/>
    <property type="project" value="UniProtKB-SubCell"/>
</dbReference>
<evidence type="ECO:0000313" key="18">
    <source>
        <dbReference type="EMBL" id="QTJ26318.1"/>
    </source>
</evidence>
<proteinExistence type="inferred from homology"/>
<dbReference type="GO" id="GO:0008137">
    <property type="term" value="F:NADH dehydrogenase (ubiquinone) activity"/>
    <property type="evidence" value="ECO:0007669"/>
    <property type="project" value="UniProtKB-UniRule"/>
</dbReference>
<feature type="transmembrane region" description="Helical" evidence="15">
    <location>
        <begin position="130"/>
        <end position="150"/>
    </location>
</feature>
<name>A0A140A2C1_FEJMU</name>
<dbReference type="EMBL" id="MN987553">
    <property type="protein sequence ID" value="QTJ26318.1"/>
    <property type="molecule type" value="Genomic_DNA"/>
</dbReference>
<feature type="transmembrane region" description="Helical" evidence="15">
    <location>
        <begin position="82"/>
        <end position="100"/>
    </location>
</feature>
<evidence type="ECO:0000256" key="11">
    <source>
        <dbReference type="ARBA" id="ARBA00023027"/>
    </source>
</evidence>
<dbReference type="PROSITE" id="PS51257">
    <property type="entry name" value="PROKAR_LIPOPROTEIN"/>
    <property type="match status" value="1"/>
</dbReference>
<evidence type="ECO:0000256" key="9">
    <source>
        <dbReference type="ARBA" id="ARBA00022982"/>
    </source>
</evidence>
<dbReference type="PANTHER" id="PTHR11435">
    <property type="entry name" value="NADH UBIQUINONE OXIDOREDUCTASE SUBUNIT ND6"/>
    <property type="match status" value="1"/>
</dbReference>
<dbReference type="AlphaFoldDB" id="A0A140A2C1"/>
<keyword evidence="7 15" id="KW-0812">Transmembrane</keyword>
<evidence type="ECO:0000256" key="7">
    <source>
        <dbReference type="ARBA" id="ARBA00022692"/>
    </source>
</evidence>
<evidence type="ECO:0000256" key="14">
    <source>
        <dbReference type="ARBA" id="ARBA00049551"/>
    </source>
</evidence>
<accession>A0A140A2C1</accession>
<feature type="transmembrane region" description="Helical" evidence="15">
    <location>
        <begin position="43"/>
        <end position="70"/>
    </location>
</feature>
<evidence type="ECO:0000256" key="12">
    <source>
        <dbReference type="ARBA" id="ARBA00023128"/>
    </source>
</evidence>
<keyword evidence="5 15" id="KW-0813">Transport</keyword>
<dbReference type="GeneID" id="27111025"/>
<keyword evidence="11 15" id="KW-0520">NAD</keyword>
<comment type="subcellular location">
    <subcellularLocation>
        <location evidence="1 15">Mitochondrion membrane</location>
        <topology evidence="1 15">Multi-pass membrane protein</topology>
    </subcellularLocation>
</comment>
<organism evidence="17">
    <name type="scientific">Fejervarya multistriata</name>
    <name type="common">Hong Kong paddy frog</name>
    <name type="synonym">Rana multistriata</name>
    <dbReference type="NCBI Taxonomy" id="429310"/>
    <lineage>
        <taxon>Eukaryota</taxon>
        <taxon>Metazoa</taxon>
        <taxon>Chordata</taxon>
        <taxon>Craniata</taxon>
        <taxon>Vertebrata</taxon>
        <taxon>Euteleostomi</taxon>
        <taxon>Amphibia</taxon>
        <taxon>Batrachia</taxon>
        <taxon>Anura</taxon>
        <taxon>Neobatrachia</taxon>
        <taxon>Ranoidea</taxon>
        <taxon>Dicroglossidae</taxon>
        <taxon>Dicroglossinae</taxon>
        <taxon>Fejervarya</taxon>
    </lineage>
</organism>
<dbReference type="EC" id="7.1.1.2" evidence="3 15"/>
<evidence type="ECO:0000256" key="1">
    <source>
        <dbReference type="ARBA" id="ARBA00004225"/>
    </source>
</evidence>
<keyword evidence="13 15" id="KW-0472">Membrane</keyword>
<dbReference type="InterPro" id="IPR050269">
    <property type="entry name" value="ComplexI_Subunit6"/>
</dbReference>
<protein>
    <recommendedName>
        <fullName evidence="4 15">NADH-ubiquinone oxidoreductase chain 6</fullName>
        <ecNumber evidence="3 15">7.1.1.2</ecNumber>
    </recommendedName>
</protein>
<reference evidence="19" key="2">
    <citation type="submission" date="2019-08" db="EMBL/GenBank/DDBJ databases">
        <authorList>
            <person name="Jiang L."/>
        </authorList>
    </citation>
    <scope>NUCLEOTIDE SEQUENCE</scope>
</reference>
<keyword evidence="16" id="KW-0732">Signal</keyword>
<sequence>MFKGLCLLLGLLGVASNPSPYYGAFGLVVGAGAGCWLLGGEGVSFLALVLLLVYLGGMMVVFAYSAALVAEAYPRAWGSWDVAVYLMFYIGLLAAVWFLGGEWSVGFSKGWGCSDTVESSGVAAMYGSGGFMLAAAGWSLFLTLFVVLEVTRGQKSGALRSV</sequence>
<keyword evidence="12 15" id="KW-0496">Mitochondrion</keyword>
<reference evidence="18" key="4">
    <citation type="journal article" date="2020" name="Mitochondrial DNA Part B Resour">
        <title>Characterization of the complete mitochondrial genome of the paddy frog Fejervarya multistriata (Anura: Dicroglossidae) and its phylogeny.</title>
        <authorList>
            <person name="Jiang L."/>
            <person name="Lv G."/>
            <person name="Liu L."/>
            <person name="Wu B."/>
            <person name="Xu Z."/>
            <person name="Li Y."/>
        </authorList>
    </citation>
    <scope>NUCLEOTIDE SEQUENCE</scope>
</reference>
<evidence type="ECO:0000256" key="16">
    <source>
        <dbReference type="SAM" id="SignalP"/>
    </source>
</evidence>
<dbReference type="EMBL" id="KR071859">
    <property type="protein sequence ID" value="AKV16270.1"/>
    <property type="molecule type" value="Genomic_DNA"/>
</dbReference>
<evidence type="ECO:0000256" key="15">
    <source>
        <dbReference type="RuleBase" id="RU004430"/>
    </source>
</evidence>
<evidence type="ECO:0000256" key="8">
    <source>
        <dbReference type="ARBA" id="ARBA00022967"/>
    </source>
</evidence>
<evidence type="ECO:0000256" key="4">
    <source>
        <dbReference type="ARBA" id="ARBA00021095"/>
    </source>
</evidence>
<comment type="catalytic activity">
    <reaction evidence="14 15">
        <text>a ubiquinone + NADH + 5 H(+)(in) = a ubiquinol + NAD(+) + 4 H(+)(out)</text>
        <dbReference type="Rhea" id="RHEA:29091"/>
        <dbReference type="Rhea" id="RHEA-COMP:9565"/>
        <dbReference type="Rhea" id="RHEA-COMP:9566"/>
        <dbReference type="ChEBI" id="CHEBI:15378"/>
        <dbReference type="ChEBI" id="CHEBI:16389"/>
        <dbReference type="ChEBI" id="CHEBI:17976"/>
        <dbReference type="ChEBI" id="CHEBI:57540"/>
        <dbReference type="ChEBI" id="CHEBI:57945"/>
        <dbReference type="EC" id="7.1.1.2"/>
    </reaction>
</comment>